<accession>A0A0F9TAQ3</accession>
<proteinExistence type="predicted"/>
<name>A0A0F9TAQ3_9ZZZZ</name>
<dbReference type="EMBL" id="LAZR01001353">
    <property type="protein sequence ID" value="KKN46036.1"/>
    <property type="molecule type" value="Genomic_DNA"/>
</dbReference>
<gene>
    <name evidence="1" type="ORF">LCGC14_0677300</name>
</gene>
<dbReference type="AlphaFoldDB" id="A0A0F9TAQ3"/>
<comment type="caution">
    <text evidence="1">The sequence shown here is derived from an EMBL/GenBank/DDBJ whole genome shotgun (WGS) entry which is preliminary data.</text>
</comment>
<evidence type="ECO:0000313" key="1">
    <source>
        <dbReference type="EMBL" id="KKN46036.1"/>
    </source>
</evidence>
<sequence>MSCSRCEDIHKAQCEGKTQKECKCSCHNSHTGTTTLGGTSTIPATWTTGTDTTNTGTLSFNDTSATTVTLSSDGDFLTTGLNVNTEDI</sequence>
<protein>
    <submittedName>
        <fullName evidence="1">Uncharacterized protein</fullName>
    </submittedName>
</protein>
<organism evidence="1">
    <name type="scientific">marine sediment metagenome</name>
    <dbReference type="NCBI Taxonomy" id="412755"/>
    <lineage>
        <taxon>unclassified sequences</taxon>
        <taxon>metagenomes</taxon>
        <taxon>ecological metagenomes</taxon>
    </lineage>
</organism>
<reference evidence="1" key="1">
    <citation type="journal article" date="2015" name="Nature">
        <title>Complex archaea that bridge the gap between prokaryotes and eukaryotes.</title>
        <authorList>
            <person name="Spang A."/>
            <person name="Saw J.H."/>
            <person name="Jorgensen S.L."/>
            <person name="Zaremba-Niedzwiedzka K."/>
            <person name="Martijn J."/>
            <person name="Lind A.E."/>
            <person name="van Eijk R."/>
            <person name="Schleper C."/>
            <person name="Guy L."/>
            <person name="Ettema T.J."/>
        </authorList>
    </citation>
    <scope>NUCLEOTIDE SEQUENCE</scope>
</reference>